<dbReference type="PANTHER" id="PTHR33938:SF8">
    <property type="entry name" value="CARBOXYLIC ESTER HYDROLASE"/>
    <property type="match status" value="1"/>
</dbReference>
<dbReference type="Pfam" id="PF07519">
    <property type="entry name" value="Tannase"/>
    <property type="match status" value="1"/>
</dbReference>
<keyword evidence="10" id="KW-1185">Reference proteome</keyword>
<proteinExistence type="inferred from homology"/>
<dbReference type="SUPFAM" id="SSF53474">
    <property type="entry name" value="alpha/beta-Hydrolases"/>
    <property type="match status" value="1"/>
</dbReference>
<organism evidence="9 10">
    <name type="scientific">Aspergillus pseudoustus</name>
    <dbReference type="NCBI Taxonomy" id="1810923"/>
    <lineage>
        <taxon>Eukaryota</taxon>
        <taxon>Fungi</taxon>
        <taxon>Dikarya</taxon>
        <taxon>Ascomycota</taxon>
        <taxon>Pezizomycotina</taxon>
        <taxon>Eurotiomycetes</taxon>
        <taxon>Eurotiomycetidae</taxon>
        <taxon>Eurotiales</taxon>
        <taxon>Aspergillaceae</taxon>
        <taxon>Aspergillus</taxon>
        <taxon>Aspergillus subgen. Nidulantes</taxon>
    </lineage>
</organism>
<comment type="similarity">
    <text evidence="1 8">Belongs to the tannase family.</text>
</comment>
<keyword evidence="6" id="KW-0106">Calcium</keyword>
<evidence type="ECO:0000256" key="1">
    <source>
        <dbReference type="ARBA" id="ARBA00006249"/>
    </source>
</evidence>
<dbReference type="EMBL" id="JBFXLU010000052">
    <property type="protein sequence ID" value="KAL2848087.1"/>
    <property type="molecule type" value="Genomic_DNA"/>
</dbReference>
<dbReference type="EC" id="3.1.1.-" evidence="8"/>
<keyword evidence="4" id="KW-0732">Signal</keyword>
<sequence>MDLLVRCSGLGISYPHIPGATVDYLHTMHVYDVSTYVPESAYIKHGPINVTDASFCLAWLLTDTWNERLMGLGGGGFHCRLYPQNMMAMLGAVAEGYAAVSTDCGHNMYPGRVGLHLLEDFASVSQHDAALIGKSVVKSFYGREPSYSYFSGCSQGGRQGMMLAQRYPTAYDGAVSSLAIYLPEILVMYPQSCELDYLTTMAARTCDDFDGVVDGIVTEIDSCNFNAFDMGGVHFPCGKSDRSFSKDGNNLWPGVDIVSNLMSILSSQCSSSGKCIGLPVAFSADWIRLAVKKNPEFDLESVTQEEFMRIRGASVRDYVSIIGSDDPDLTEFRDRGGKMLSFHGLAPGLGHCWSPLGFYAFTIFDDMVAWVERGQEPSYLPASFIDEDGTEHDGILCPYLERAVYKRFGDPLSRNSYFCAAGMLDLPDRDDL</sequence>
<protein>
    <recommendedName>
        <fullName evidence="8">Carboxylic ester hydrolase</fullName>
        <ecNumber evidence="8">3.1.1.-</ecNumber>
    </recommendedName>
</protein>
<evidence type="ECO:0000256" key="4">
    <source>
        <dbReference type="ARBA" id="ARBA00022729"/>
    </source>
</evidence>
<evidence type="ECO:0000256" key="2">
    <source>
        <dbReference type="ARBA" id="ARBA00022487"/>
    </source>
</evidence>
<evidence type="ECO:0000313" key="9">
    <source>
        <dbReference type="EMBL" id="KAL2848087.1"/>
    </source>
</evidence>
<evidence type="ECO:0000313" key="10">
    <source>
        <dbReference type="Proteomes" id="UP001610446"/>
    </source>
</evidence>
<keyword evidence="2" id="KW-0719">Serine esterase</keyword>
<name>A0ABR4K7U2_9EURO</name>
<evidence type="ECO:0000256" key="3">
    <source>
        <dbReference type="ARBA" id="ARBA00022723"/>
    </source>
</evidence>
<evidence type="ECO:0000256" key="5">
    <source>
        <dbReference type="ARBA" id="ARBA00022801"/>
    </source>
</evidence>
<evidence type="ECO:0000256" key="6">
    <source>
        <dbReference type="ARBA" id="ARBA00022837"/>
    </source>
</evidence>
<evidence type="ECO:0000256" key="7">
    <source>
        <dbReference type="ARBA" id="ARBA00023157"/>
    </source>
</evidence>
<reference evidence="9 10" key="1">
    <citation type="submission" date="2024-07" db="EMBL/GenBank/DDBJ databases">
        <title>Section-level genome sequencing and comparative genomics of Aspergillus sections Usti and Cavernicolus.</title>
        <authorList>
            <consortium name="Lawrence Berkeley National Laboratory"/>
            <person name="Nybo J.L."/>
            <person name="Vesth T.C."/>
            <person name="Theobald S."/>
            <person name="Frisvad J.C."/>
            <person name="Larsen T.O."/>
            <person name="Kjaerboelling I."/>
            <person name="Rothschild-Mancinelli K."/>
            <person name="Lyhne E.K."/>
            <person name="Kogle M.E."/>
            <person name="Barry K."/>
            <person name="Clum A."/>
            <person name="Na H."/>
            <person name="Ledsgaard L."/>
            <person name="Lin J."/>
            <person name="Lipzen A."/>
            <person name="Kuo A."/>
            <person name="Riley R."/>
            <person name="Mondo S."/>
            <person name="Labutti K."/>
            <person name="Haridas S."/>
            <person name="Pangalinan J."/>
            <person name="Salamov A.A."/>
            <person name="Simmons B.A."/>
            <person name="Magnuson J.K."/>
            <person name="Chen J."/>
            <person name="Drula E."/>
            <person name="Henrissat B."/>
            <person name="Wiebenga A."/>
            <person name="Lubbers R.J."/>
            <person name="Gomes A.C."/>
            <person name="Makela M.R."/>
            <person name="Stajich J."/>
            <person name="Grigoriev I.V."/>
            <person name="Mortensen U.H."/>
            <person name="De Vries R.P."/>
            <person name="Baker S.E."/>
            <person name="Andersen M.R."/>
        </authorList>
    </citation>
    <scope>NUCLEOTIDE SEQUENCE [LARGE SCALE GENOMIC DNA]</scope>
    <source>
        <strain evidence="9 10">CBS 123904</strain>
    </source>
</reference>
<dbReference type="InterPro" id="IPR011118">
    <property type="entry name" value="Tannase/feruloyl_esterase"/>
</dbReference>
<accession>A0ABR4K7U2</accession>
<keyword evidence="5 8" id="KW-0378">Hydrolase</keyword>
<dbReference type="InterPro" id="IPR029058">
    <property type="entry name" value="AB_hydrolase_fold"/>
</dbReference>
<dbReference type="Proteomes" id="UP001610446">
    <property type="component" value="Unassembled WGS sequence"/>
</dbReference>
<dbReference type="PANTHER" id="PTHR33938">
    <property type="entry name" value="FERULOYL ESTERASE B-RELATED"/>
    <property type="match status" value="1"/>
</dbReference>
<evidence type="ECO:0000256" key="8">
    <source>
        <dbReference type="RuleBase" id="RU361238"/>
    </source>
</evidence>
<keyword evidence="7" id="KW-1015">Disulfide bond</keyword>
<comment type="caution">
    <text evidence="9">The sequence shown here is derived from an EMBL/GenBank/DDBJ whole genome shotgun (WGS) entry which is preliminary data.</text>
</comment>
<gene>
    <name evidence="9" type="ORF">BJY01DRAFT_262794</name>
</gene>
<keyword evidence="3" id="KW-0479">Metal-binding</keyword>